<feature type="signal peptide" evidence="1">
    <location>
        <begin position="1"/>
        <end position="20"/>
    </location>
</feature>
<dbReference type="RefSeq" id="WP_188620804.1">
    <property type="nucleotide sequence ID" value="NZ_BMJE01000004.1"/>
</dbReference>
<name>A0ABQ1JUW3_9FLAO</name>
<gene>
    <name evidence="2" type="ORF">GCM10007424_16550</name>
</gene>
<evidence type="ECO:0000313" key="2">
    <source>
        <dbReference type="EMBL" id="GGB77205.1"/>
    </source>
</evidence>
<dbReference type="PROSITE" id="PS51257">
    <property type="entry name" value="PROKAR_LIPOPROTEIN"/>
    <property type="match status" value="1"/>
</dbReference>
<reference evidence="3" key="1">
    <citation type="journal article" date="2019" name="Int. J. Syst. Evol. Microbiol.">
        <title>The Global Catalogue of Microorganisms (GCM) 10K type strain sequencing project: providing services to taxonomists for standard genome sequencing and annotation.</title>
        <authorList>
            <consortium name="The Broad Institute Genomics Platform"/>
            <consortium name="The Broad Institute Genome Sequencing Center for Infectious Disease"/>
            <person name="Wu L."/>
            <person name="Ma J."/>
        </authorList>
    </citation>
    <scope>NUCLEOTIDE SEQUENCE [LARGE SCALE GENOMIC DNA]</scope>
    <source>
        <strain evidence="3">CGMCC 1.15461</strain>
    </source>
</reference>
<accession>A0ABQ1JUW3</accession>
<comment type="caution">
    <text evidence="2">The sequence shown here is derived from an EMBL/GenBank/DDBJ whole genome shotgun (WGS) entry which is preliminary data.</text>
</comment>
<proteinExistence type="predicted"/>
<dbReference type="Proteomes" id="UP000615760">
    <property type="component" value="Unassembled WGS sequence"/>
</dbReference>
<organism evidence="2 3">
    <name type="scientific">Flavobacterium suaedae</name>
    <dbReference type="NCBI Taxonomy" id="1767027"/>
    <lineage>
        <taxon>Bacteria</taxon>
        <taxon>Pseudomonadati</taxon>
        <taxon>Bacteroidota</taxon>
        <taxon>Flavobacteriia</taxon>
        <taxon>Flavobacteriales</taxon>
        <taxon>Flavobacteriaceae</taxon>
        <taxon>Flavobacterium</taxon>
    </lineage>
</organism>
<dbReference type="InterPro" id="IPR032286">
    <property type="entry name" value="DUF4837"/>
</dbReference>
<evidence type="ECO:0000256" key="1">
    <source>
        <dbReference type="SAM" id="SignalP"/>
    </source>
</evidence>
<dbReference type="Pfam" id="PF16125">
    <property type="entry name" value="DUF4837"/>
    <property type="match status" value="1"/>
</dbReference>
<evidence type="ECO:0008006" key="4">
    <source>
        <dbReference type="Google" id="ProtNLM"/>
    </source>
</evidence>
<dbReference type="EMBL" id="BMJE01000004">
    <property type="protein sequence ID" value="GGB77205.1"/>
    <property type="molecule type" value="Genomic_DNA"/>
</dbReference>
<sequence length="328" mass="37941">MKRIKQILFFAFVLSLTVLACNTKHDDEHAESIGNINEISIVINDGLWSGDVGDSVRRKFAAPVEGLTQEEPLFTLNQYHEDTFDEALKKGRNIIIINKGEERNFTSKKNSYCSPQNVFSISGQTIDDLLELIDMHSDEIIRKIKQTEITEHQERNIEAGLLDDSRFKEQFGVSIMIPETYNYAVERDSFIWLKKDIPSGNTNILLYKVPYCTIEHDKTILMNIISMRDSIGSMYIHGQDPGTYMKTEEAYAPYLFMTSFKDKRAFETRGNWEMENDYMMGPFLNYAIRNDAYKCYTVVEGFIYSPSSPKRDLIIELESIIKSLQFEE</sequence>
<feature type="chain" id="PRO_5047478176" description="DUF4837 family protein" evidence="1">
    <location>
        <begin position="21"/>
        <end position="328"/>
    </location>
</feature>
<evidence type="ECO:0000313" key="3">
    <source>
        <dbReference type="Proteomes" id="UP000615760"/>
    </source>
</evidence>
<keyword evidence="3" id="KW-1185">Reference proteome</keyword>
<protein>
    <recommendedName>
        <fullName evidence="4">DUF4837 family protein</fullName>
    </recommendedName>
</protein>
<keyword evidence="1" id="KW-0732">Signal</keyword>